<feature type="domain" description="HTH lacI-type" evidence="4">
    <location>
        <begin position="9"/>
        <end position="63"/>
    </location>
</feature>
<dbReference type="InterPro" id="IPR046335">
    <property type="entry name" value="LacI/GalR-like_sensor"/>
</dbReference>
<dbReference type="Pfam" id="PF13377">
    <property type="entry name" value="Peripla_BP_3"/>
    <property type="match status" value="1"/>
</dbReference>
<dbReference type="SUPFAM" id="SSF47413">
    <property type="entry name" value="lambda repressor-like DNA-binding domains"/>
    <property type="match status" value="1"/>
</dbReference>
<evidence type="ECO:0000256" key="3">
    <source>
        <dbReference type="ARBA" id="ARBA00023163"/>
    </source>
</evidence>
<dbReference type="SMART" id="SM00354">
    <property type="entry name" value="HTH_LACI"/>
    <property type="match status" value="1"/>
</dbReference>
<comment type="caution">
    <text evidence="5">The sequence shown here is derived from an EMBL/GenBank/DDBJ whole genome shotgun (WGS) entry which is preliminary data.</text>
</comment>
<gene>
    <name evidence="5" type="ORF">BSZ39_05640</name>
</gene>
<evidence type="ECO:0000313" key="6">
    <source>
        <dbReference type="Proteomes" id="UP000185628"/>
    </source>
</evidence>
<accession>A0A1Q5Q2S2</accession>
<dbReference type="GO" id="GO:0003700">
    <property type="term" value="F:DNA-binding transcription factor activity"/>
    <property type="evidence" value="ECO:0007669"/>
    <property type="project" value="TreeGrafter"/>
</dbReference>
<dbReference type="Gene3D" id="1.10.260.40">
    <property type="entry name" value="lambda repressor-like DNA-binding domains"/>
    <property type="match status" value="1"/>
</dbReference>
<keyword evidence="6" id="KW-1185">Reference proteome</keyword>
<dbReference type="PROSITE" id="PS50932">
    <property type="entry name" value="HTH_LACI_2"/>
    <property type="match status" value="1"/>
</dbReference>
<protein>
    <recommendedName>
        <fullName evidence="4">HTH lacI-type domain-containing protein</fullName>
    </recommendedName>
</protein>
<evidence type="ECO:0000256" key="2">
    <source>
        <dbReference type="ARBA" id="ARBA00023125"/>
    </source>
</evidence>
<organism evidence="5 6">
    <name type="scientific">Bowdeniella nasicola</name>
    <dbReference type="NCBI Taxonomy" id="208480"/>
    <lineage>
        <taxon>Bacteria</taxon>
        <taxon>Bacillati</taxon>
        <taxon>Actinomycetota</taxon>
        <taxon>Actinomycetes</taxon>
        <taxon>Actinomycetales</taxon>
        <taxon>Actinomycetaceae</taxon>
        <taxon>Bowdeniella</taxon>
    </lineage>
</organism>
<keyword evidence="1" id="KW-0805">Transcription regulation</keyword>
<dbReference type="PROSITE" id="PS00356">
    <property type="entry name" value="HTH_LACI_1"/>
    <property type="match status" value="1"/>
</dbReference>
<dbReference type="AlphaFoldDB" id="A0A1Q5Q2S2"/>
<dbReference type="CDD" id="cd06267">
    <property type="entry name" value="PBP1_LacI_sugar_binding-like"/>
    <property type="match status" value="1"/>
</dbReference>
<keyword evidence="3" id="KW-0804">Transcription</keyword>
<dbReference type="EMBL" id="MQVR01000025">
    <property type="protein sequence ID" value="OKL54143.1"/>
    <property type="molecule type" value="Genomic_DNA"/>
</dbReference>
<dbReference type="InterPro" id="IPR028082">
    <property type="entry name" value="Peripla_BP_I"/>
</dbReference>
<dbReference type="RefSeq" id="WP_073716399.1">
    <property type="nucleotide sequence ID" value="NZ_MQVR01000025.1"/>
</dbReference>
<dbReference type="CDD" id="cd01392">
    <property type="entry name" value="HTH_LacI"/>
    <property type="match status" value="1"/>
</dbReference>
<dbReference type="InterPro" id="IPR010982">
    <property type="entry name" value="Lambda_DNA-bd_dom_sf"/>
</dbReference>
<sequence length="344" mass="36341">MPRATSNAPTLEDVARVAGVSRATASRAVRGEAFVSPATKEAVEAAIKELGYVPNRMARSLATKQTDTIAVVVSEPDSRLFSDPFFAATIAGVVEVLEPTDKNLTLMVGNLGFRRKFEAYLRSGYADGVVVISHHEDDHLPRLLEAFKIPCAFVGRPIHTPRQDDGFSVGDRFVDTDNIAGGRIATTRLIEAGCTQIATITGPMDMAAAVDRLKGCKQALAEAGLPLLAALPGGFTPEGSQVKTLELLRDHPEVDGIFVASDLMAAGVLGVLHAQDRKVPEQIKVVGFDNAEIAAATVPALTTVTNPGRELARRATMMVLDEVAGAPASGPVIVTPELVVRDSA</sequence>
<proteinExistence type="predicted"/>
<name>A0A1Q5Q2S2_9ACTO</name>
<dbReference type="InterPro" id="IPR000843">
    <property type="entry name" value="HTH_LacI"/>
</dbReference>
<evidence type="ECO:0000256" key="1">
    <source>
        <dbReference type="ARBA" id="ARBA00023015"/>
    </source>
</evidence>
<dbReference type="Proteomes" id="UP000185628">
    <property type="component" value="Unassembled WGS sequence"/>
</dbReference>
<keyword evidence="2" id="KW-0238">DNA-binding</keyword>
<reference evidence="6" key="1">
    <citation type="submission" date="2016-12" db="EMBL/GenBank/DDBJ databases">
        <authorList>
            <person name="Meng X."/>
        </authorList>
    </citation>
    <scope>NUCLEOTIDE SEQUENCE [LARGE SCALE GENOMIC DNA]</scope>
    <source>
        <strain evidence="6">DSM 19116</strain>
    </source>
</reference>
<dbReference type="Gene3D" id="3.40.50.2300">
    <property type="match status" value="2"/>
</dbReference>
<dbReference type="SUPFAM" id="SSF53822">
    <property type="entry name" value="Periplasmic binding protein-like I"/>
    <property type="match status" value="1"/>
</dbReference>
<dbReference type="OrthoDB" id="4268837at2"/>
<dbReference type="PANTHER" id="PTHR30146:SF109">
    <property type="entry name" value="HTH-TYPE TRANSCRIPTIONAL REGULATOR GALS"/>
    <property type="match status" value="1"/>
</dbReference>
<dbReference type="GO" id="GO:0000976">
    <property type="term" value="F:transcription cis-regulatory region binding"/>
    <property type="evidence" value="ECO:0007669"/>
    <property type="project" value="TreeGrafter"/>
</dbReference>
<evidence type="ECO:0000259" key="4">
    <source>
        <dbReference type="PROSITE" id="PS50932"/>
    </source>
</evidence>
<evidence type="ECO:0000313" key="5">
    <source>
        <dbReference type="EMBL" id="OKL54143.1"/>
    </source>
</evidence>
<dbReference type="PANTHER" id="PTHR30146">
    <property type="entry name" value="LACI-RELATED TRANSCRIPTIONAL REPRESSOR"/>
    <property type="match status" value="1"/>
</dbReference>
<dbReference type="Pfam" id="PF00356">
    <property type="entry name" value="LacI"/>
    <property type="match status" value="1"/>
</dbReference>